<dbReference type="PANTHER" id="PTHR34220">
    <property type="entry name" value="SENSOR HISTIDINE KINASE YPDA"/>
    <property type="match status" value="1"/>
</dbReference>
<feature type="domain" description="Signal transduction histidine kinase internal region" evidence="2">
    <location>
        <begin position="114"/>
        <end position="192"/>
    </location>
</feature>
<sequence length="294" mass="33145">MGWLQFLVSYTTLTLGILFFWFFNIYLTEKNIRTGTRYIISYLSTFLLHSGTVFIATVSEGQINPGSLIIYSVVGTLAVNTIILIIIHSDLLKHKKDLAELEIGKLKVVNLEAQKKVLLQQLQPHFLFNAMSTLKSLISENPQTAADYTVKLSEFLRYSVQYQNHELVSLKEELQFTSDYIELQQVRFGNALHVQISIPQAALAMKLPVFALQSMVENAIKHNGFTEKKPLTIDITFEHTSLRIANNKSPRAVGKTSGTGLKNLSERYQIISGKTPEIAETHTGFIVFLPLLEP</sequence>
<evidence type="ECO:0000313" key="3">
    <source>
        <dbReference type="EMBL" id="MDO1449369.1"/>
    </source>
</evidence>
<keyword evidence="1" id="KW-1133">Transmembrane helix</keyword>
<dbReference type="PANTHER" id="PTHR34220:SF7">
    <property type="entry name" value="SENSOR HISTIDINE KINASE YPDA"/>
    <property type="match status" value="1"/>
</dbReference>
<dbReference type="GO" id="GO:0016301">
    <property type="term" value="F:kinase activity"/>
    <property type="evidence" value="ECO:0007669"/>
    <property type="project" value="UniProtKB-KW"/>
</dbReference>
<dbReference type="Pfam" id="PF06580">
    <property type="entry name" value="His_kinase"/>
    <property type="match status" value="1"/>
</dbReference>
<keyword evidence="4" id="KW-1185">Reference proteome</keyword>
<name>A0ABT8RB91_9BACT</name>
<feature type="transmembrane region" description="Helical" evidence="1">
    <location>
        <begin position="68"/>
        <end position="87"/>
    </location>
</feature>
<evidence type="ECO:0000259" key="2">
    <source>
        <dbReference type="Pfam" id="PF06580"/>
    </source>
</evidence>
<accession>A0ABT8RB91</accession>
<dbReference type="Gene3D" id="3.30.565.10">
    <property type="entry name" value="Histidine kinase-like ATPase, C-terminal domain"/>
    <property type="match status" value="1"/>
</dbReference>
<dbReference type="InterPro" id="IPR010559">
    <property type="entry name" value="Sig_transdc_His_kin_internal"/>
</dbReference>
<evidence type="ECO:0000256" key="1">
    <source>
        <dbReference type="SAM" id="Phobius"/>
    </source>
</evidence>
<keyword evidence="3" id="KW-0418">Kinase</keyword>
<feature type="transmembrane region" description="Helical" evidence="1">
    <location>
        <begin position="6"/>
        <end position="27"/>
    </location>
</feature>
<comment type="caution">
    <text evidence="3">The sequence shown here is derived from an EMBL/GenBank/DDBJ whole genome shotgun (WGS) entry which is preliminary data.</text>
</comment>
<gene>
    <name evidence="3" type="ORF">Q0590_24045</name>
</gene>
<keyword evidence="1" id="KW-0472">Membrane</keyword>
<dbReference type="InterPro" id="IPR050640">
    <property type="entry name" value="Bact_2-comp_sensor_kinase"/>
</dbReference>
<dbReference type="Proteomes" id="UP001168528">
    <property type="component" value="Unassembled WGS sequence"/>
</dbReference>
<reference evidence="3" key="1">
    <citation type="submission" date="2023-07" db="EMBL/GenBank/DDBJ databases">
        <title>The genome sequence of Rhodocytophaga aerolata KACC 12507.</title>
        <authorList>
            <person name="Zhang X."/>
        </authorList>
    </citation>
    <scope>NUCLEOTIDE SEQUENCE</scope>
    <source>
        <strain evidence="3">KACC 12507</strain>
    </source>
</reference>
<protein>
    <submittedName>
        <fullName evidence="3">Histidine kinase</fullName>
    </submittedName>
</protein>
<feature type="transmembrane region" description="Helical" evidence="1">
    <location>
        <begin position="39"/>
        <end position="56"/>
    </location>
</feature>
<dbReference type="EMBL" id="JAUKPO010000018">
    <property type="protein sequence ID" value="MDO1449369.1"/>
    <property type="molecule type" value="Genomic_DNA"/>
</dbReference>
<proteinExistence type="predicted"/>
<evidence type="ECO:0000313" key="4">
    <source>
        <dbReference type="Proteomes" id="UP001168528"/>
    </source>
</evidence>
<keyword evidence="3" id="KW-0808">Transferase</keyword>
<dbReference type="RefSeq" id="WP_302040170.1">
    <property type="nucleotide sequence ID" value="NZ_JAUKPO010000018.1"/>
</dbReference>
<organism evidence="3 4">
    <name type="scientific">Rhodocytophaga aerolata</name>
    <dbReference type="NCBI Taxonomy" id="455078"/>
    <lineage>
        <taxon>Bacteria</taxon>
        <taxon>Pseudomonadati</taxon>
        <taxon>Bacteroidota</taxon>
        <taxon>Cytophagia</taxon>
        <taxon>Cytophagales</taxon>
        <taxon>Rhodocytophagaceae</taxon>
        <taxon>Rhodocytophaga</taxon>
    </lineage>
</organism>
<keyword evidence="1" id="KW-0812">Transmembrane</keyword>
<dbReference type="InterPro" id="IPR036890">
    <property type="entry name" value="HATPase_C_sf"/>
</dbReference>